<keyword evidence="3" id="KW-0004">4Fe-4S</keyword>
<evidence type="ECO:0000256" key="1">
    <source>
        <dbReference type="ARBA" id="ARBA00001966"/>
    </source>
</evidence>
<evidence type="ECO:0000256" key="3">
    <source>
        <dbReference type="ARBA" id="ARBA00022485"/>
    </source>
</evidence>
<accession>A0A2V3VW51</accession>
<dbReference type="InterPro" id="IPR052395">
    <property type="entry name" value="ET_Ferredoxin"/>
</dbReference>
<dbReference type="Pfam" id="PF13370">
    <property type="entry name" value="Fer4_13"/>
    <property type="match status" value="1"/>
</dbReference>
<keyword evidence="6 8" id="KW-0408">Iron</keyword>
<evidence type="ECO:0000256" key="4">
    <source>
        <dbReference type="ARBA" id="ARBA00022723"/>
    </source>
</evidence>
<evidence type="ECO:0000313" key="10">
    <source>
        <dbReference type="EMBL" id="PXW85886.1"/>
    </source>
</evidence>
<dbReference type="SUPFAM" id="SSF54862">
    <property type="entry name" value="4Fe-4S ferredoxins"/>
    <property type="match status" value="1"/>
</dbReference>
<organism evidence="10 11">
    <name type="scientific">Pseudogracilibacillus auburnensis</name>
    <dbReference type="NCBI Taxonomy" id="1494959"/>
    <lineage>
        <taxon>Bacteria</taxon>
        <taxon>Bacillati</taxon>
        <taxon>Bacillota</taxon>
        <taxon>Bacilli</taxon>
        <taxon>Bacillales</taxon>
        <taxon>Bacillaceae</taxon>
        <taxon>Pseudogracilibacillus</taxon>
    </lineage>
</organism>
<evidence type="ECO:0000256" key="5">
    <source>
        <dbReference type="ARBA" id="ARBA00022982"/>
    </source>
</evidence>
<dbReference type="Gene3D" id="3.30.70.20">
    <property type="match status" value="1"/>
</dbReference>
<dbReference type="PRINTS" id="PR00352">
    <property type="entry name" value="3FE4SFRDOXIN"/>
</dbReference>
<proteinExistence type="predicted"/>
<comment type="caution">
    <text evidence="10">The sequence shown here is derived from an EMBL/GenBank/DDBJ whole genome shotgun (WGS) entry which is preliminary data.</text>
</comment>
<keyword evidence="4 8" id="KW-0479">Metal-binding</keyword>
<keyword evidence="5 8" id="KW-0249">Electron transport</keyword>
<evidence type="ECO:0000313" key="11">
    <source>
        <dbReference type="Proteomes" id="UP000247978"/>
    </source>
</evidence>
<dbReference type="InterPro" id="IPR001080">
    <property type="entry name" value="3Fe4S_ferredoxin"/>
</dbReference>
<dbReference type="GO" id="GO:0051539">
    <property type="term" value="F:4 iron, 4 sulfur cluster binding"/>
    <property type="evidence" value="ECO:0007669"/>
    <property type="project" value="UniProtKB-KW"/>
</dbReference>
<reference evidence="10 11" key="1">
    <citation type="submission" date="2018-05" db="EMBL/GenBank/DDBJ databases">
        <title>Genomic Encyclopedia of Type Strains, Phase IV (KMG-IV): sequencing the most valuable type-strain genomes for metagenomic binning, comparative biology and taxonomic classification.</title>
        <authorList>
            <person name="Goeker M."/>
        </authorList>
    </citation>
    <scope>NUCLEOTIDE SEQUENCE [LARGE SCALE GENOMIC DNA]</scope>
    <source>
        <strain evidence="10 11">DSM 28556</strain>
    </source>
</reference>
<comment type="cofactor">
    <cofactor evidence="1">
        <name>[4Fe-4S] cluster</name>
        <dbReference type="ChEBI" id="CHEBI:49883"/>
    </cofactor>
</comment>
<evidence type="ECO:0000256" key="6">
    <source>
        <dbReference type="ARBA" id="ARBA00023004"/>
    </source>
</evidence>
<dbReference type="GO" id="GO:0005506">
    <property type="term" value="F:iron ion binding"/>
    <property type="evidence" value="ECO:0007669"/>
    <property type="project" value="UniProtKB-UniRule"/>
</dbReference>
<evidence type="ECO:0000256" key="7">
    <source>
        <dbReference type="ARBA" id="ARBA00023014"/>
    </source>
</evidence>
<dbReference type="AlphaFoldDB" id="A0A2V3VW51"/>
<comment type="function">
    <text evidence="8">Ferredoxins are iron-sulfur proteins that transfer electrons in a wide variety of metabolic reactions.</text>
</comment>
<evidence type="ECO:0000256" key="8">
    <source>
        <dbReference type="RuleBase" id="RU368020"/>
    </source>
</evidence>
<dbReference type="PANTHER" id="PTHR39163">
    <property type="entry name" value="FERREDOXIN"/>
    <property type="match status" value="1"/>
</dbReference>
<keyword evidence="7 8" id="KW-0411">Iron-sulfur</keyword>
<name>A0A2V3VW51_9BACI</name>
<dbReference type="PANTHER" id="PTHR39163:SF1">
    <property type="entry name" value="FERREDOXIN"/>
    <property type="match status" value="1"/>
</dbReference>
<keyword evidence="11" id="KW-1185">Reference proteome</keyword>
<dbReference type="EMBL" id="QJJQ01000009">
    <property type="protein sequence ID" value="PXW85886.1"/>
    <property type="molecule type" value="Genomic_DNA"/>
</dbReference>
<dbReference type="PROSITE" id="PS51379">
    <property type="entry name" value="4FE4S_FER_2"/>
    <property type="match status" value="1"/>
</dbReference>
<sequence length="88" mass="9412">MVCKYTIVNQDTCISCGSCGAIAPDIFAYDDAGLSYFIGDDNVGNIPVDEDVLFDLEDAHDECPTGSIKVSNEPFNGDPLKEAFEQGA</sequence>
<dbReference type="InterPro" id="IPR017896">
    <property type="entry name" value="4Fe4S_Fe-S-bd"/>
</dbReference>
<evidence type="ECO:0000256" key="2">
    <source>
        <dbReference type="ARBA" id="ARBA00022448"/>
    </source>
</evidence>
<keyword evidence="2 8" id="KW-0813">Transport</keyword>
<protein>
    <recommendedName>
        <fullName evidence="8">Ferredoxin</fullName>
    </recommendedName>
</protein>
<dbReference type="Proteomes" id="UP000247978">
    <property type="component" value="Unassembled WGS sequence"/>
</dbReference>
<feature type="domain" description="4Fe-4S ferredoxin-type" evidence="9">
    <location>
        <begin position="4"/>
        <end position="32"/>
    </location>
</feature>
<dbReference type="GO" id="GO:0009055">
    <property type="term" value="F:electron transfer activity"/>
    <property type="evidence" value="ECO:0007669"/>
    <property type="project" value="UniProtKB-UniRule"/>
</dbReference>
<evidence type="ECO:0000259" key="9">
    <source>
        <dbReference type="PROSITE" id="PS51379"/>
    </source>
</evidence>
<gene>
    <name evidence="10" type="ORF">DFR56_10948</name>
</gene>